<comment type="caution">
    <text evidence="2">The sequence shown here is derived from an EMBL/GenBank/DDBJ whole genome shotgun (WGS) entry which is preliminary data.</text>
</comment>
<dbReference type="PANTHER" id="PTHR45288">
    <property type="entry name" value="THIOREDOXIN FAMILY PROTEIN"/>
    <property type="match status" value="1"/>
</dbReference>
<name>A0AAW1SN40_9CHLO</name>
<dbReference type="PROSITE" id="PS51354">
    <property type="entry name" value="GLUTAREDOXIN_2"/>
    <property type="match status" value="1"/>
</dbReference>
<dbReference type="Pfam" id="PF13417">
    <property type="entry name" value="GST_N_3"/>
    <property type="match status" value="2"/>
</dbReference>
<dbReference type="CDD" id="cd03041">
    <property type="entry name" value="GST_N_2GST_N"/>
    <property type="match status" value="1"/>
</dbReference>
<dbReference type="InterPro" id="IPR004045">
    <property type="entry name" value="Glutathione_S-Trfase_N"/>
</dbReference>
<dbReference type="GO" id="GO:0009507">
    <property type="term" value="C:chloroplast"/>
    <property type="evidence" value="ECO:0007669"/>
    <property type="project" value="TreeGrafter"/>
</dbReference>
<sequence>MMLAQPQLQQGATYCLPARVARPVRCDRRNMTIQAATGTTDAAPAKNFKLVGSGPKPFQVNPSQLLTIAAAAFPMLIRFGSGGFAAGYSTKLEEDDGKYGPVKVSGRKVSEQSQTGSFKRPSKLIEIYEFEGCPFCRKVREAVSILDLDVAYYPCPAGGPTWREKVKKMGGKASFPYMVDPNTGKSMYESDAIVRHLFQNYGDGKVPWGLSLGILTALSCTLALLPRLGAGSRYAPSKLPKQPLELWAYEMSPFCKVVREKLVSLEIPFVQHTVSRGSPKRQLLVDKYGKFAAPYLEDPNQRVAMFESGDIIQYLQETYAAS</sequence>
<evidence type="ECO:0000313" key="3">
    <source>
        <dbReference type="Proteomes" id="UP001485043"/>
    </source>
</evidence>
<dbReference type="AlphaFoldDB" id="A0AAW1SN40"/>
<evidence type="ECO:0000313" key="2">
    <source>
        <dbReference type="EMBL" id="KAK9850981.1"/>
    </source>
</evidence>
<reference evidence="2 3" key="1">
    <citation type="journal article" date="2024" name="Nat. Commun.">
        <title>Phylogenomics reveals the evolutionary origins of lichenization in chlorophyte algae.</title>
        <authorList>
            <person name="Puginier C."/>
            <person name="Libourel C."/>
            <person name="Otte J."/>
            <person name="Skaloud P."/>
            <person name="Haon M."/>
            <person name="Grisel S."/>
            <person name="Petersen M."/>
            <person name="Berrin J.G."/>
            <person name="Delaux P.M."/>
            <person name="Dal Grande F."/>
            <person name="Keller J."/>
        </authorList>
    </citation>
    <scope>NUCLEOTIDE SEQUENCE [LARGE SCALE GENOMIC DNA]</scope>
    <source>
        <strain evidence="2 3">SAG 2523</strain>
    </source>
</reference>
<dbReference type="SUPFAM" id="SSF52833">
    <property type="entry name" value="Thioredoxin-like"/>
    <property type="match status" value="2"/>
</dbReference>
<dbReference type="SFLD" id="SFLDG01202">
    <property type="entry name" value="SUF2.2"/>
    <property type="match status" value="1"/>
</dbReference>
<keyword evidence="3" id="KW-1185">Reference proteome</keyword>
<feature type="domain" description="GST N-terminal" evidence="1">
    <location>
        <begin position="242"/>
        <end position="322"/>
    </location>
</feature>
<dbReference type="PROSITE" id="PS50404">
    <property type="entry name" value="GST_NTER"/>
    <property type="match status" value="2"/>
</dbReference>
<protein>
    <recommendedName>
        <fullName evidence="1">GST N-terminal domain-containing protein</fullName>
    </recommendedName>
</protein>
<dbReference type="SFLD" id="SFLDG01181">
    <property type="entry name" value="SUF2"/>
    <property type="match status" value="1"/>
</dbReference>
<dbReference type="InterPro" id="IPR036249">
    <property type="entry name" value="Thioredoxin-like_sf"/>
</dbReference>
<dbReference type="Gene3D" id="3.40.30.10">
    <property type="entry name" value="Glutaredoxin"/>
    <property type="match status" value="2"/>
</dbReference>
<dbReference type="EMBL" id="JALJOV010001261">
    <property type="protein sequence ID" value="KAK9850981.1"/>
    <property type="molecule type" value="Genomic_DNA"/>
</dbReference>
<dbReference type="PANTHER" id="PTHR45288:SF1">
    <property type="entry name" value="THIOREDOXIN FAMILY PROTEIN"/>
    <property type="match status" value="1"/>
</dbReference>
<evidence type="ECO:0000259" key="1">
    <source>
        <dbReference type="PROSITE" id="PS50404"/>
    </source>
</evidence>
<gene>
    <name evidence="2" type="ORF">WJX84_003147</name>
</gene>
<proteinExistence type="predicted"/>
<dbReference type="SFLD" id="SFLDS00019">
    <property type="entry name" value="Glutathione_Transferase_(cytos"/>
    <property type="match status" value="1"/>
</dbReference>
<dbReference type="Proteomes" id="UP001485043">
    <property type="component" value="Unassembled WGS sequence"/>
</dbReference>
<dbReference type="InterPro" id="IPR040079">
    <property type="entry name" value="Glutathione_S-Trfase"/>
</dbReference>
<accession>A0AAW1SN40</accession>
<organism evidence="2 3">
    <name type="scientific">Apatococcus fuscideae</name>
    <dbReference type="NCBI Taxonomy" id="2026836"/>
    <lineage>
        <taxon>Eukaryota</taxon>
        <taxon>Viridiplantae</taxon>
        <taxon>Chlorophyta</taxon>
        <taxon>core chlorophytes</taxon>
        <taxon>Trebouxiophyceae</taxon>
        <taxon>Chlorellales</taxon>
        <taxon>Chlorellaceae</taxon>
        <taxon>Apatococcus</taxon>
    </lineage>
</organism>
<feature type="domain" description="GST N-terminal" evidence="1">
    <location>
        <begin position="123"/>
        <end position="205"/>
    </location>
</feature>